<evidence type="ECO:0000259" key="9">
    <source>
        <dbReference type="Pfam" id="PF12704"/>
    </source>
</evidence>
<keyword evidence="11" id="KW-1185">Reference proteome</keyword>
<feature type="transmembrane region" description="Helical" evidence="7">
    <location>
        <begin position="814"/>
        <end position="833"/>
    </location>
</feature>
<dbReference type="InterPro" id="IPR047928">
    <property type="entry name" value="Perm_prefix_1"/>
</dbReference>
<feature type="transmembrane region" description="Helical" evidence="7">
    <location>
        <begin position="345"/>
        <end position="370"/>
    </location>
</feature>
<feature type="transmembrane region" description="Helical" evidence="7">
    <location>
        <begin position="493"/>
        <end position="515"/>
    </location>
</feature>
<comment type="similarity">
    <text evidence="6">Belongs to the ABC-4 integral membrane protein family.</text>
</comment>
<dbReference type="OrthoDB" id="103171at2"/>
<comment type="caution">
    <text evidence="10">The sequence shown here is derived from an EMBL/GenBank/DDBJ whole genome shotgun (WGS) entry which is preliminary data.</text>
</comment>
<feature type="transmembrane region" description="Helical" evidence="7">
    <location>
        <begin position="446"/>
        <end position="467"/>
    </location>
</feature>
<evidence type="ECO:0000256" key="7">
    <source>
        <dbReference type="SAM" id="Phobius"/>
    </source>
</evidence>
<evidence type="ECO:0000313" key="11">
    <source>
        <dbReference type="Proteomes" id="UP000292958"/>
    </source>
</evidence>
<comment type="subcellular location">
    <subcellularLocation>
        <location evidence="1">Cell membrane</location>
        <topology evidence="1">Multi-pass membrane protein</topology>
    </subcellularLocation>
</comment>
<protein>
    <submittedName>
        <fullName evidence="10">Putative permease</fullName>
    </submittedName>
</protein>
<keyword evidence="3 7" id="KW-0812">Transmembrane</keyword>
<feature type="transmembrane region" description="Helical" evidence="7">
    <location>
        <begin position="401"/>
        <end position="426"/>
    </location>
</feature>
<dbReference type="InterPro" id="IPR003838">
    <property type="entry name" value="ABC3_permease_C"/>
</dbReference>
<evidence type="ECO:0000259" key="8">
    <source>
        <dbReference type="Pfam" id="PF02687"/>
    </source>
</evidence>
<keyword evidence="4 7" id="KW-1133">Transmembrane helix</keyword>
<organism evidence="10 11">
    <name type="scientific">Edaphobacter modestus</name>
    <dbReference type="NCBI Taxonomy" id="388466"/>
    <lineage>
        <taxon>Bacteria</taxon>
        <taxon>Pseudomonadati</taxon>
        <taxon>Acidobacteriota</taxon>
        <taxon>Terriglobia</taxon>
        <taxon>Terriglobales</taxon>
        <taxon>Acidobacteriaceae</taxon>
        <taxon>Edaphobacter</taxon>
    </lineage>
</organism>
<dbReference type="EMBL" id="SHKW01000001">
    <property type="protein sequence ID" value="RZU42980.1"/>
    <property type="molecule type" value="Genomic_DNA"/>
</dbReference>
<dbReference type="InterPro" id="IPR025857">
    <property type="entry name" value="MacB_PCD"/>
</dbReference>
<evidence type="ECO:0000256" key="2">
    <source>
        <dbReference type="ARBA" id="ARBA00022475"/>
    </source>
</evidence>
<reference evidence="10 11" key="1">
    <citation type="submission" date="2019-02" db="EMBL/GenBank/DDBJ databases">
        <title>Genomic Encyclopedia of Archaeal and Bacterial Type Strains, Phase II (KMG-II): from individual species to whole genera.</title>
        <authorList>
            <person name="Goeker M."/>
        </authorList>
    </citation>
    <scope>NUCLEOTIDE SEQUENCE [LARGE SCALE GENOMIC DNA]</scope>
    <source>
        <strain evidence="10 11">DSM 18101</strain>
    </source>
</reference>
<feature type="domain" description="MacB-like periplasmic core" evidence="9">
    <location>
        <begin position="97"/>
        <end position="311"/>
    </location>
</feature>
<accession>A0A4Q7YYU9</accession>
<evidence type="ECO:0000256" key="4">
    <source>
        <dbReference type="ARBA" id="ARBA00022989"/>
    </source>
</evidence>
<evidence type="ECO:0000256" key="6">
    <source>
        <dbReference type="ARBA" id="ARBA00038076"/>
    </source>
</evidence>
<dbReference type="RefSeq" id="WP_130421195.1">
    <property type="nucleotide sequence ID" value="NZ_SHKW01000001.1"/>
</dbReference>
<dbReference type="NCBIfam" id="TIGR03434">
    <property type="entry name" value="ADOP"/>
    <property type="match status" value="1"/>
</dbReference>
<feature type="transmembrane region" description="Helical" evidence="7">
    <location>
        <begin position="845"/>
        <end position="865"/>
    </location>
</feature>
<evidence type="ECO:0000256" key="3">
    <source>
        <dbReference type="ARBA" id="ARBA00022692"/>
    </source>
</evidence>
<feature type="domain" description="MacB-like periplasmic core" evidence="9">
    <location>
        <begin position="499"/>
        <end position="709"/>
    </location>
</feature>
<dbReference type="GO" id="GO:0005886">
    <property type="term" value="C:plasma membrane"/>
    <property type="evidence" value="ECO:0007669"/>
    <property type="project" value="UniProtKB-SubCell"/>
</dbReference>
<evidence type="ECO:0000256" key="5">
    <source>
        <dbReference type="ARBA" id="ARBA00023136"/>
    </source>
</evidence>
<feature type="domain" description="ABC3 transporter permease C-terminal" evidence="8">
    <location>
        <begin position="353"/>
        <end position="469"/>
    </location>
</feature>
<proteinExistence type="inferred from homology"/>
<dbReference type="Pfam" id="PF02687">
    <property type="entry name" value="FtsX"/>
    <property type="match status" value="2"/>
</dbReference>
<dbReference type="Pfam" id="PF12704">
    <property type="entry name" value="MacB_PCD"/>
    <property type="match status" value="2"/>
</dbReference>
<dbReference type="PANTHER" id="PTHR30572:SF4">
    <property type="entry name" value="ABC TRANSPORTER PERMEASE YTRF"/>
    <property type="match status" value="1"/>
</dbReference>
<name>A0A4Q7YYU9_9BACT</name>
<evidence type="ECO:0000313" key="10">
    <source>
        <dbReference type="EMBL" id="RZU42980.1"/>
    </source>
</evidence>
<sequence length="882" mass="95667">MNPFRAWLRRLAGIVPTQQQELDFSEELESHLQLHIDDNLRAGMTPEDARRNAILKLGGMERTKQAHRNRRTLPFLATILQDVRFALRQLRRSPGFTVISILMLALGIGASISIFAFVDAALLKPLPYADANRLADVAEHGVAFPRSNLSYQDFLDWRRLNKVFSSVDAYTGSGYLLTTSSGVEPISAARVSDGFFRTLGVQPLLGRDFHAGEDQPNAAASAILTYGIWQRRFGGRKDIIGQSITLNGTPTVVIAVLPEDFQFAPRGNAELWTTLHELSNCEKRRSCHNLFAVGRLKDGISFQTAQADMATIARQLETQYPGSNRDQGAHIGPLSELIVGDIRPILLVLLAGACLLLIIACVNVASLLLVRSESRRREFAVRGALGASTSRLVRQFATEGIVLVTTGTLAGLAAGYAAMRLMLGLISKDMLASMPYLSRLSVNSHLLLFAAAIALLTTAIFSLTPLLRLPTAALREALNEGDRGSAGTLWRRLGANLVVLELTIAVVLLVSAGLLGKSFYRLLHVELAFEPSHLATLQASLPRAAYDKDEKTVAVARSILDRVSSLPGVVSAGITSTLPVSGNGNTNWIRVVGHPFHGEHNEVNEREVSSSYFRTIQARLLRGRFFTEQDDSTRPHISVINKAFAEKYFPGEDPIGKKYGGGDLSPDSIKEIIGVVDDIRESSLDEQIWPAEYMPFNQATTSYFALAVRTSGDEKSLLPALTAVVHEIDPGIGTSDPATMSQRISSSQTAYLHRSAAWLVGGFAVLALLLGVIGLYGVIAYSVSQRTREIGVRMALGAQRGTVYQLILREAGMLTALGISAGIVCALGASTLLRGILFQIHTWDLSTLLFVVVVLGIAALIASYIPAHRAASINPVEALRAE</sequence>
<evidence type="ECO:0000256" key="1">
    <source>
        <dbReference type="ARBA" id="ARBA00004651"/>
    </source>
</evidence>
<feature type="transmembrane region" description="Helical" evidence="7">
    <location>
        <begin position="96"/>
        <end position="118"/>
    </location>
</feature>
<feature type="transmembrane region" description="Helical" evidence="7">
    <location>
        <begin position="756"/>
        <end position="783"/>
    </location>
</feature>
<keyword evidence="2" id="KW-1003">Cell membrane</keyword>
<keyword evidence="5 7" id="KW-0472">Membrane</keyword>
<dbReference type="PANTHER" id="PTHR30572">
    <property type="entry name" value="MEMBRANE COMPONENT OF TRANSPORTER-RELATED"/>
    <property type="match status" value="1"/>
</dbReference>
<dbReference type="InterPro" id="IPR017800">
    <property type="entry name" value="ADOP"/>
</dbReference>
<dbReference type="GO" id="GO:0022857">
    <property type="term" value="F:transmembrane transporter activity"/>
    <property type="evidence" value="ECO:0007669"/>
    <property type="project" value="TreeGrafter"/>
</dbReference>
<gene>
    <name evidence="10" type="ORF">BDD14_4581</name>
</gene>
<dbReference type="InterPro" id="IPR050250">
    <property type="entry name" value="Macrolide_Exporter_MacB"/>
</dbReference>
<dbReference type="AlphaFoldDB" id="A0A4Q7YYU9"/>
<dbReference type="NCBIfam" id="NF038403">
    <property type="entry name" value="perm_prefix_1"/>
    <property type="match status" value="1"/>
</dbReference>
<dbReference type="Proteomes" id="UP000292958">
    <property type="component" value="Unassembled WGS sequence"/>
</dbReference>
<feature type="domain" description="ABC3 transporter permease C-terminal" evidence="8">
    <location>
        <begin position="763"/>
        <end position="875"/>
    </location>
</feature>